<name>A0AAN8P7Z4_POLSC</name>
<proteinExistence type="predicted"/>
<dbReference type="InterPro" id="IPR036179">
    <property type="entry name" value="Ig-like_dom_sf"/>
</dbReference>
<feature type="chain" id="PRO_5042893076" description="Ig-like domain-containing protein" evidence="1">
    <location>
        <begin position="17"/>
        <end position="257"/>
    </location>
</feature>
<dbReference type="SUPFAM" id="SSF48726">
    <property type="entry name" value="Immunoglobulin"/>
    <property type="match status" value="1"/>
</dbReference>
<evidence type="ECO:0000259" key="2">
    <source>
        <dbReference type="PROSITE" id="PS50835"/>
    </source>
</evidence>
<dbReference type="FunFam" id="2.60.40.10:FF:000437">
    <property type="entry name" value="Beat-IIIc, isoform A"/>
    <property type="match status" value="1"/>
</dbReference>
<dbReference type="InterPro" id="IPR013783">
    <property type="entry name" value="Ig-like_fold"/>
</dbReference>
<accession>A0AAN8P7Z4</accession>
<dbReference type="AlphaFoldDB" id="A0AAN8P7Z4"/>
<dbReference type="EMBL" id="JAWJWE010000039">
    <property type="protein sequence ID" value="KAK6621216.1"/>
    <property type="molecule type" value="Genomic_DNA"/>
</dbReference>
<feature type="domain" description="Ig-like" evidence="2">
    <location>
        <begin position="28"/>
        <end position="115"/>
    </location>
</feature>
<dbReference type="InterPro" id="IPR007110">
    <property type="entry name" value="Ig-like_dom"/>
</dbReference>
<reference evidence="3 4" key="1">
    <citation type="submission" date="2023-10" db="EMBL/GenBank/DDBJ databases">
        <title>Genomes of two closely related lineages of the louse Polyplax serrata with different host specificities.</title>
        <authorList>
            <person name="Martinu J."/>
            <person name="Tarabai H."/>
            <person name="Stefka J."/>
            <person name="Hypsa V."/>
        </authorList>
    </citation>
    <scope>NUCLEOTIDE SEQUENCE [LARGE SCALE GENOMIC DNA]</scope>
    <source>
        <strain evidence="3">HR10_N</strain>
    </source>
</reference>
<dbReference type="PROSITE" id="PS50835">
    <property type="entry name" value="IG_LIKE"/>
    <property type="match status" value="1"/>
</dbReference>
<evidence type="ECO:0000313" key="3">
    <source>
        <dbReference type="EMBL" id="KAK6621216.1"/>
    </source>
</evidence>
<feature type="signal peptide" evidence="1">
    <location>
        <begin position="1"/>
        <end position="16"/>
    </location>
</feature>
<protein>
    <recommendedName>
        <fullName evidence="2">Ig-like domain-containing protein</fullName>
    </recommendedName>
</protein>
<evidence type="ECO:0000313" key="4">
    <source>
        <dbReference type="Proteomes" id="UP001372834"/>
    </source>
</evidence>
<gene>
    <name evidence="3" type="ORF">RUM43_011522</name>
</gene>
<sequence>MLTFWIIFLIFKVSVALKSVNLILPSVVQAGGSATLFCLYDLDGASLYSVQWYRGRYEFFRFVPKENPAGKAFQIPGLLADIYVSNKHQVTLRDISLHISGEFTCEVTTDAPKFSTSFATSKLIVVDIWVTVPRKIYHFGDLVLANCSTLPANIPSNTITFHWNILPTSDVFIISRRFNSSFLNLNTSMYEAEYPSGTFVQLSCSVWLDNGYHITSKSVRIDVQAKKHFSSGRRVTFVMEHLASFCAVVWYLTTHLS</sequence>
<dbReference type="PANTHER" id="PTHR21261">
    <property type="entry name" value="BEAT PROTEIN"/>
    <property type="match status" value="1"/>
</dbReference>
<dbReference type="Proteomes" id="UP001372834">
    <property type="component" value="Unassembled WGS sequence"/>
</dbReference>
<organism evidence="3 4">
    <name type="scientific">Polyplax serrata</name>
    <name type="common">Common mouse louse</name>
    <dbReference type="NCBI Taxonomy" id="468196"/>
    <lineage>
        <taxon>Eukaryota</taxon>
        <taxon>Metazoa</taxon>
        <taxon>Ecdysozoa</taxon>
        <taxon>Arthropoda</taxon>
        <taxon>Hexapoda</taxon>
        <taxon>Insecta</taxon>
        <taxon>Pterygota</taxon>
        <taxon>Neoptera</taxon>
        <taxon>Paraneoptera</taxon>
        <taxon>Psocodea</taxon>
        <taxon>Troctomorpha</taxon>
        <taxon>Phthiraptera</taxon>
        <taxon>Anoplura</taxon>
        <taxon>Polyplacidae</taxon>
        <taxon>Polyplax</taxon>
    </lineage>
</organism>
<comment type="caution">
    <text evidence="3">The sequence shown here is derived from an EMBL/GenBank/DDBJ whole genome shotgun (WGS) entry which is preliminary data.</text>
</comment>
<keyword evidence="1" id="KW-0732">Signal</keyword>
<dbReference type="Gene3D" id="2.60.40.10">
    <property type="entry name" value="Immunoglobulins"/>
    <property type="match status" value="1"/>
</dbReference>
<dbReference type="PANTHER" id="PTHR21261:SF6">
    <property type="entry name" value="BEATEN PATH IIA-RELATED"/>
    <property type="match status" value="1"/>
</dbReference>
<evidence type="ECO:0000256" key="1">
    <source>
        <dbReference type="SAM" id="SignalP"/>
    </source>
</evidence>